<name>A0AB39T9X1_9ACTN</name>
<protein>
    <submittedName>
        <fullName evidence="4">Trehalose-6-phosphate synthase</fullName>
    </submittedName>
</protein>
<dbReference type="InterPro" id="IPR001830">
    <property type="entry name" value="Glyco_trans_20"/>
</dbReference>
<dbReference type="PANTHER" id="PTHR10788:SF106">
    <property type="entry name" value="BCDNA.GH08860"/>
    <property type="match status" value="1"/>
</dbReference>
<feature type="region of interest" description="Disordered" evidence="2">
    <location>
        <begin position="238"/>
        <end position="270"/>
    </location>
</feature>
<dbReference type="Gene3D" id="3.40.50.1000">
    <property type="entry name" value="HAD superfamily/HAD-like"/>
    <property type="match status" value="1"/>
</dbReference>
<dbReference type="Gene3D" id="3.90.1070.10">
    <property type="match status" value="1"/>
</dbReference>
<accession>A0AB39T9X1</accession>
<dbReference type="PANTHER" id="PTHR10788">
    <property type="entry name" value="TREHALOSE-6-PHOSPHATE SYNTHASE"/>
    <property type="match status" value="1"/>
</dbReference>
<evidence type="ECO:0000259" key="3">
    <source>
        <dbReference type="Pfam" id="PF05116"/>
    </source>
</evidence>
<comment type="similarity">
    <text evidence="1">Belongs to the glycosyltransferase 20 family.</text>
</comment>
<feature type="domain" description="Sucrose phosphatase-like" evidence="3">
    <location>
        <begin position="4"/>
        <end position="232"/>
    </location>
</feature>
<dbReference type="AlphaFoldDB" id="A0AB39T9X1"/>
<dbReference type="SUPFAM" id="SSF56784">
    <property type="entry name" value="HAD-like"/>
    <property type="match status" value="1"/>
</dbReference>
<dbReference type="SFLD" id="SFLDG01141">
    <property type="entry name" value="C2.B.1:_Sucrose_Phosphatase_Li"/>
    <property type="match status" value="1"/>
</dbReference>
<dbReference type="RefSeq" id="WP_369182232.1">
    <property type="nucleotide sequence ID" value="NZ_CP163445.1"/>
</dbReference>
<dbReference type="SUPFAM" id="SSF53756">
    <property type="entry name" value="UDP-Glycosyltransferase/glycogen phosphorylase"/>
    <property type="match status" value="1"/>
</dbReference>
<gene>
    <name evidence="4" type="ORF">AB2U05_02055</name>
</gene>
<evidence type="ECO:0000256" key="1">
    <source>
        <dbReference type="ARBA" id="ARBA00008799"/>
    </source>
</evidence>
<feature type="compositionally biased region" description="Pro residues" evidence="2">
    <location>
        <begin position="245"/>
        <end position="261"/>
    </location>
</feature>
<dbReference type="Pfam" id="PF05116">
    <property type="entry name" value="S6PP"/>
    <property type="match status" value="1"/>
</dbReference>
<sequence length="722" mass="78635">MSMSLITDLDGTLLGGTPDERRRLRDALARRPEITVVFATGRGLASIRDVLRDPLVPRPRWIIADVGASVIDGTDFTPVDPVQEHLRTGWPGPERVRAALRRFPALAYQHGVVQDGRCSYHLAPDGLTDELTAAVEALGCTWVYSADRYFDVLPREASKGGALLGLAGKLGWKPEEMLVAGDSLNDLSLYGLGAHAVVVAGAEPALLAALAEQPSVLRPDRAGAAGIHAALRALGWLDDGGPGSGPGPGPGPGSLPDPAGPDDPGGRHSLVVAYHRPPLHWNGDSWQPPSSPNGILPTLTNAFAHGLPGIWVTAQTDRDRQATLPCPPELPLSAVPLDTATWSGYFHRACKETLWPVLMSEPQRSAFDARAWADYRTVNTRFARRIAARAAPGATVWLHDYNLWLVPGLLRTIRPDLAVGLFHHTPFPPPEAFDALPVAGELRSSLAQLDWAGFHTEQFAENFRQALAGLPAIPHTAVHPLGIDRPAIESLARRRGPRREPATGRVVLSVERLDYAKAPVQKVDAVDLLLTHRPRLRGRFTFRLVCPPPEPGITAYDTTRDRLERRIAEVNAKWRQGRWQPVDYLPRSLSSTQVIDEYLTADVLWVTSLQDGMNLTAKEFIAARSALPHDHHAGPGVLVLSRHAGAAVELGDAALLTDPHSPGDLSAVLARALDLSPAERRVHMHRLSRLLGHQRPTDWATRIVQAIRKREKAHPETRVGLF</sequence>
<organism evidence="4">
    <name type="scientific">Streptomyces sp. Y1</name>
    <dbReference type="NCBI Taxonomy" id="3238634"/>
    <lineage>
        <taxon>Bacteria</taxon>
        <taxon>Bacillati</taxon>
        <taxon>Actinomycetota</taxon>
        <taxon>Actinomycetes</taxon>
        <taxon>Kitasatosporales</taxon>
        <taxon>Streptomycetaceae</taxon>
        <taxon>Streptomyces</taxon>
    </lineage>
</organism>
<dbReference type="Pfam" id="PF00982">
    <property type="entry name" value="Glyco_transf_20"/>
    <property type="match status" value="1"/>
</dbReference>
<dbReference type="InterPro" id="IPR006380">
    <property type="entry name" value="SPP-like_dom"/>
</dbReference>
<evidence type="ECO:0000313" key="4">
    <source>
        <dbReference type="EMBL" id="XDQ77355.1"/>
    </source>
</evidence>
<dbReference type="InterPro" id="IPR036412">
    <property type="entry name" value="HAD-like_sf"/>
</dbReference>
<dbReference type="InterPro" id="IPR023214">
    <property type="entry name" value="HAD_sf"/>
</dbReference>
<dbReference type="GO" id="GO:0005992">
    <property type="term" value="P:trehalose biosynthetic process"/>
    <property type="evidence" value="ECO:0007669"/>
    <property type="project" value="InterPro"/>
</dbReference>
<dbReference type="Gene3D" id="3.40.50.2000">
    <property type="entry name" value="Glycogen Phosphorylase B"/>
    <property type="match status" value="2"/>
</dbReference>
<dbReference type="EMBL" id="CP163445">
    <property type="protein sequence ID" value="XDQ77355.1"/>
    <property type="molecule type" value="Genomic_DNA"/>
</dbReference>
<dbReference type="SFLD" id="SFLDG01140">
    <property type="entry name" value="C2.B:_Phosphomannomutase_and_P"/>
    <property type="match status" value="1"/>
</dbReference>
<proteinExistence type="inferred from homology"/>
<reference evidence="4" key="1">
    <citation type="submission" date="2024-07" db="EMBL/GenBank/DDBJ databases">
        <authorList>
            <person name="Yu S.T."/>
        </authorList>
    </citation>
    <scope>NUCLEOTIDE SEQUENCE</scope>
    <source>
        <strain evidence="4">Y1</strain>
    </source>
</reference>
<dbReference type="GO" id="GO:0003825">
    <property type="term" value="F:alpha,alpha-trehalose-phosphate synthase (UDP-forming) activity"/>
    <property type="evidence" value="ECO:0007669"/>
    <property type="project" value="TreeGrafter"/>
</dbReference>
<dbReference type="SFLD" id="SFLDS00003">
    <property type="entry name" value="Haloacid_Dehalogenase"/>
    <property type="match status" value="1"/>
</dbReference>
<evidence type="ECO:0000256" key="2">
    <source>
        <dbReference type="SAM" id="MobiDB-lite"/>
    </source>
</evidence>